<accession>A0A914HCI1</accession>
<evidence type="ECO:0000313" key="2">
    <source>
        <dbReference type="WBParaSite" id="Gr19_v10_g16091.t1"/>
    </source>
</evidence>
<reference evidence="2" key="1">
    <citation type="submission" date="2022-11" db="UniProtKB">
        <authorList>
            <consortium name="WormBaseParasite"/>
        </authorList>
    </citation>
    <scope>IDENTIFICATION</scope>
</reference>
<protein>
    <submittedName>
        <fullName evidence="2">Uncharacterized protein</fullName>
    </submittedName>
</protein>
<evidence type="ECO:0000313" key="1">
    <source>
        <dbReference type="Proteomes" id="UP000887572"/>
    </source>
</evidence>
<name>A0A914HCI1_GLORO</name>
<keyword evidence="1" id="KW-1185">Reference proteome</keyword>
<dbReference type="AlphaFoldDB" id="A0A914HCI1"/>
<organism evidence="1 2">
    <name type="scientific">Globodera rostochiensis</name>
    <name type="common">Golden nematode worm</name>
    <name type="synonym">Heterodera rostochiensis</name>
    <dbReference type="NCBI Taxonomy" id="31243"/>
    <lineage>
        <taxon>Eukaryota</taxon>
        <taxon>Metazoa</taxon>
        <taxon>Ecdysozoa</taxon>
        <taxon>Nematoda</taxon>
        <taxon>Chromadorea</taxon>
        <taxon>Rhabditida</taxon>
        <taxon>Tylenchina</taxon>
        <taxon>Tylenchomorpha</taxon>
        <taxon>Tylenchoidea</taxon>
        <taxon>Heteroderidae</taxon>
        <taxon>Heteroderinae</taxon>
        <taxon>Globodera</taxon>
    </lineage>
</organism>
<dbReference type="WBParaSite" id="Gr19_v10_g16091.t1">
    <property type="protein sequence ID" value="Gr19_v10_g16091.t1"/>
    <property type="gene ID" value="Gr19_v10_g16091"/>
</dbReference>
<sequence length="93" mass="10764">MFYMQQERAVQQQRLEAICVRAQKEEEEAMTSGNARGFCCSNSWTTTSCRLGQAAKGQHYEINIYRNKNWHLFNQKKNGRFAKSATMGVSQNH</sequence>
<dbReference type="Proteomes" id="UP000887572">
    <property type="component" value="Unplaced"/>
</dbReference>
<proteinExistence type="predicted"/>